<accession>A0A066UD97</accession>
<reference evidence="2 3" key="1">
    <citation type="submission" date="2014-05" db="EMBL/GenBank/DDBJ databases">
        <title>Draft genome sequence of Amycolatopsis rifamycinica DSM 46095.</title>
        <authorList>
            <person name="Lal R."/>
            <person name="Saxena A."/>
            <person name="Kumari R."/>
            <person name="Mukherjee U."/>
            <person name="Singh P."/>
            <person name="Sangwan N."/>
            <person name="Mahato N.K."/>
        </authorList>
    </citation>
    <scope>NUCLEOTIDE SEQUENCE [LARGE SCALE GENOMIC DNA]</scope>
    <source>
        <strain evidence="2 3">DSM 46095</strain>
    </source>
</reference>
<evidence type="ECO:0000256" key="1">
    <source>
        <dbReference type="SAM" id="Phobius"/>
    </source>
</evidence>
<keyword evidence="1" id="KW-0812">Transmembrane</keyword>
<dbReference type="Proteomes" id="UP000027345">
    <property type="component" value="Unassembled WGS sequence"/>
</dbReference>
<dbReference type="eggNOG" id="ENOG5032RUB">
    <property type="taxonomic scope" value="Bacteria"/>
</dbReference>
<proteinExistence type="predicted"/>
<feature type="transmembrane region" description="Helical" evidence="1">
    <location>
        <begin position="119"/>
        <end position="142"/>
    </location>
</feature>
<gene>
    <name evidence="2" type="ORF">DV20_11000</name>
</gene>
<evidence type="ECO:0000313" key="3">
    <source>
        <dbReference type="Proteomes" id="UP000027345"/>
    </source>
</evidence>
<feature type="transmembrane region" description="Helical" evidence="1">
    <location>
        <begin position="94"/>
        <end position="113"/>
    </location>
</feature>
<organism evidence="2 3">
    <name type="scientific">Amycolatopsis rifamycinica</name>
    <dbReference type="NCBI Taxonomy" id="287986"/>
    <lineage>
        <taxon>Bacteria</taxon>
        <taxon>Bacillati</taxon>
        <taxon>Actinomycetota</taxon>
        <taxon>Actinomycetes</taxon>
        <taxon>Pseudonocardiales</taxon>
        <taxon>Pseudonocardiaceae</taxon>
        <taxon>Amycolatopsis</taxon>
    </lineage>
</organism>
<dbReference type="STRING" id="287986.DV20_11000"/>
<evidence type="ECO:0000313" key="2">
    <source>
        <dbReference type="EMBL" id="KDN22163.1"/>
    </source>
</evidence>
<comment type="caution">
    <text evidence="2">The sequence shown here is derived from an EMBL/GenBank/DDBJ whole genome shotgun (WGS) entry which is preliminary data.</text>
</comment>
<keyword evidence="3" id="KW-1185">Reference proteome</keyword>
<dbReference type="RefSeq" id="WP_043778998.1">
    <property type="nucleotide sequence ID" value="NZ_JMQI01000023.1"/>
</dbReference>
<dbReference type="OrthoDB" id="4559359at2"/>
<sequence>MMSGLFYLDEVTHEEKRAWILGIAAVVSYAVYLVLVLGRAGRRPLAEVPYVATLLWAVGASIVATIALSILAAMVSKDGAKDQRDREIGRFGEYVGHSFVVIGAVAALLLAMAEAPHFWIANAVYLAFTLSAILGSVARIFAYRRGFQPW</sequence>
<dbReference type="AlphaFoldDB" id="A0A066UD97"/>
<keyword evidence="1" id="KW-1133">Transmembrane helix</keyword>
<keyword evidence="1" id="KW-0472">Membrane</keyword>
<feature type="transmembrane region" description="Helical" evidence="1">
    <location>
        <begin position="50"/>
        <end position="73"/>
    </location>
</feature>
<name>A0A066UD97_9PSEU</name>
<feature type="transmembrane region" description="Helical" evidence="1">
    <location>
        <begin position="18"/>
        <end position="38"/>
    </location>
</feature>
<dbReference type="EMBL" id="JMQI01000023">
    <property type="protein sequence ID" value="KDN22163.1"/>
    <property type="molecule type" value="Genomic_DNA"/>
</dbReference>
<protein>
    <submittedName>
        <fullName evidence="2">Uncharacterized protein</fullName>
    </submittedName>
</protein>